<feature type="transmembrane region" description="Helical" evidence="5">
    <location>
        <begin position="224"/>
        <end position="250"/>
    </location>
</feature>
<comment type="similarity">
    <text evidence="5">Belongs to the ligand-gated ion channel (TC 1.A.9) family.</text>
</comment>
<dbReference type="GO" id="GO:0016020">
    <property type="term" value="C:membrane"/>
    <property type="evidence" value="ECO:0007669"/>
    <property type="project" value="UniProtKB-SubCell"/>
</dbReference>
<dbReference type="InterPro" id="IPR038050">
    <property type="entry name" value="Neuro_actylchol_rec"/>
</dbReference>
<feature type="region of interest" description="Disordered" evidence="6">
    <location>
        <begin position="290"/>
        <end position="315"/>
    </location>
</feature>
<gene>
    <name evidence="9" type="ORF">CUNI_LOCUS15044</name>
</gene>
<evidence type="ECO:0000256" key="3">
    <source>
        <dbReference type="ARBA" id="ARBA00022989"/>
    </source>
</evidence>
<sequence>NWEDEFLQWNSSDYGGVEEVTVTQGTVWLPDLLLENTFFFRFPTGLRTLLKSAVTQSWCTSDTPATSPWEPGIFTKTICEVNIGKYPFDYQRCEIKFLTWMHTNKTLDVQPDTDFINLNATIDNGEWDIISAVARPYYYPSTYSIGTAHTGVRFIVELMRKRTFYVLNTIIPVMMLSLLNVLVFLLPASSGEKMALAVTVLLSFTVYLSIISEVMPKTSESISILAVYLTTLLSLSTLSVLSSGVVMNLFHHETDKPVPNFLKCLLHYKLQEIRRQVRSRNILKPCPCSQENRHGYESSRSPQNETFSENGHHYSNSTFSRSNKYSNYDYTFIEPKMERDRSHRQGQHVKTMTSRSNMTRKYHELSRVKSMFLKLSPEFVDANAEEWELVTWKDVGSAVDTVLFWVFLGFTLASTMIALIMFSAH</sequence>
<evidence type="ECO:0000313" key="10">
    <source>
        <dbReference type="Proteomes" id="UP000678393"/>
    </source>
</evidence>
<comment type="subcellular location">
    <subcellularLocation>
        <location evidence="1">Membrane</location>
        <topology evidence="1">Multi-pass membrane protein</topology>
    </subcellularLocation>
</comment>
<comment type="caution">
    <text evidence="9">The sequence shown here is derived from an EMBL/GenBank/DDBJ whole genome shotgun (WGS) entry which is preliminary data.</text>
</comment>
<dbReference type="PROSITE" id="PS00236">
    <property type="entry name" value="NEUROTR_ION_CHANNEL"/>
    <property type="match status" value="1"/>
</dbReference>
<dbReference type="GO" id="GO:0005230">
    <property type="term" value="F:extracellular ligand-gated monoatomic ion channel activity"/>
    <property type="evidence" value="ECO:0007669"/>
    <property type="project" value="InterPro"/>
</dbReference>
<keyword evidence="5" id="KW-0813">Transport</keyword>
<dbReference type="InterPro" id="IPR018000">
    <property type="entry name" value="Neurotransmitter_ion_chnl_CS"/>
</dbReference>
<evidence type="ECO:0000256" key="4">
    <source>
        <dbReference type="ARBA" id="ARBA00023136"/>
    </source>
</evidence>
<feature type="compositionally biased region" description="Polar residues" evidence="6">
    <location>
        <begin position="298"/>
        <end position="315"/>
    </location>
</feature>
<dbReference type="PANTHER" id="PTHR18945">
    <property type="entry name" value="NEUROTRANSMITTER GATED ION CHANNEL"/>
    <property type="match status" value="1"/>
</dbReference>
<dbReference type="Gene3D" id="1.20.58.390">
    <property type="entry name" value="Neurotransmitter-gated ion-channel transmembrane domain"/>
    <property type="match status" value="1"/>
</dbReference>
<dbReference type="Pfam" id="PF02932">
    <property type="entry name" value="Neur_chan_memb"/>
    <property type="match status" value="1"/>
</dbReference>
<keyword evidence="3 5" id="KW-1133">Transmembrane helix</keyword>
<dbReference type="Proteomes" id="UP000678393">
    <property type="component" value="Unassembled WGS sequence"/>
</dbReference>
<evidence type="ECO:0000313" key="9">
    <source>
        <dbReference type="EMBL" id="CAG5129486.1"/>
    </source>
</evidence>
<feature type="transmembrane region" description="Helical" evidence="5">
    <location>
        <begin position="402"/>
        <end position="422"/>
    </location>
</feature>
<dbReference type="PRINTS" id="PR00252">
    <property type="entry name" value="NRIONCHANNEL"/>
</dbReference>
<evidence type="ECO:0000256" key="5">
    <source>
        <dbReference type="RuleBase" id="RU000687"/>
    </source>
</evidence>
<feature type="domain" description="Neurotransmitter-gated ion-channel ligand-binding" evidence="7">
    <location>
        <begin position="1"/>
        <end position="161"/>
    </location>
</feature>
<dbReference type="GO" id="GO:0004888">
    <property type="term" value="F:transmembrane signaling receptor activity"/>
    <property type="evidence" value="ECO:0007669"/>
    <property type="project" value="InterPro"/>
</dbReference>
<keyword evidence="4 5" id="KW-0472">Membrane</keyword>
<feature type="transmembrane region" description="Helical" evidence="5">
    <location>
        <begin position="163"/>
        <end position="188"/>
    </location>
</feature>
<accession>A0A8S3ZQ33</accession>
<evidence type="ECO:0000256" key="6">
    <source>
        <dbReference type="SAM" id="MobiDB-lite"/>
    </source>
</evidence>
<protein>
    <submittedName>
        <fullName evidence="9">Uncharacterized protein</fullName>
    </submittedName>
</protein>
<feature type="domain" description="Neurotransmitter-gated ion-channel transmembrane" evidence="8">
    <location>
        <begin position="169"/>
        <end position="417"/>
    </location>
</feature>
<keyword evidence="5" id="KW-0407">Ion channel</keyword>
<dbReference type="Pfam" id="PF02931">
    <property type="entry name" value="Neur_chan_LBD"/>
    <property type="match status" value="1"/>
</dbReference>
<dbReference type="InterPro" id="IPR006029">
    <property type="entry name" value="Neurotrans-gated_channel_TM"/>
</dbReference>
<dbReference type="SUPFAM" id="SSF63712">
    <property type="entry name" value="Nicotinic receptor ligand binding domain-like"/>
    <property type="match status" value="1"/>
</dbReference>
<organism evidence="9 10">
    <name type="scientific">Candidula unifasciata</name>
    <dbReference type="NCBI Taxonomy" id="100452"/>
    <lineage>
        <taxon>Eukaryota</taxon>
        <taxon>Metazoa</taxon>
        <taxon>Spiralia</taxon>
        <taxon>Lophotrochozoa</taxon>
        <taxon>Mollusca</taxon>
        <taxon>Gastropoda</taxon>
        <taxon>Heterobranchia</taxon>
        <taxon>Euthyneura</taxon>
        <taxon>Panpulmonata</taxon>
        <taxon>Eupulmonata</taxon>
        <taxon>Stylommatophora</taxon>
        <taxon>Helicina</taxon>
        <taxon>Helicoidea</taxon>
        <taxon>Geomitridae</taxon>
        <taxon>Candidula</taxon>
    </lineage>
</organism>
<dbReference type="OrthoDB" id="6110502at2759"/>
<evidence type="ECO:0000256" key="1">
    <source>
        <dbReference type="ARBA" id="ARBA00004141"/>
    </source>
</evidence>
<evidence type="ECO:0000259" key="7">
    <source>
        <dbReference type="Pfam" id="PF02931"/>
    </source>
</evidence>
<keyword evidence="5" id="KW-0406">Ion transport</keyword>
<feature type="transmembrane region" description="Helical" evidence="5">
    <location>
        <begin position="194"/>
        <end position="212"/>
    </location>
</feature>
<keyword evidence="10" id="KW-1185">Reference proteome</keyword>
<reference evidence="9" key="1">
    <citation type="submission" date="2021-04" db="EMBL/GenBank/DDBJ databases">
        <authorList>
            <consortium name="Molecular Ecology Group"/>
        </authorList>
    </citation>
    <scope>NUCLEOTIDE SEQUENCE</scope>
</reference>
<dbReference type="CDD" id="cd19051">
    <property type="entry name" value="LGIC_TM_cation"/>
    <property type="match status" value="1"/>
</dbReference>
<keyword evidence="2 5" id="KW-0812">Transmembrane</keyword>
<dbReference type="EMBL" id="CAJHNH020003520">
    <property type="protein sequence ID" value="CAG5129486.1"/>
    <property type="molecule type" value="Genomic_DNA"/>
</dbReference>
<dbReference type="Gene3D" id="2.70.170.10">
    <property type="entry name" value="Neurotransmitter-gated ion-channel ligand-binding domain"/>
    <property type="match status" value="1"/>
</dbReference>
<feature type="non-terminal residue" evidence="9">
    <location>
        <position position="1"/>
    </location>
</feature>
<dbReference type="AlphaFoldDB" id="A0A8S3ZQ33"/>
<dbReference type="InterPro" id="IPR006202">
    <property type="entry name" value="Neur_chan_lig-bd"/>
</dbReference>
<evidence type="ECO:0000256" key="2">
    <source>
        <dbReference type="ARBA" id="ARBA00022692"/>
    </source>
</evidence>
<dbReference type="InterPro" id="IPR036719">
    <property type="entry name" value="Neuro-gated_channel_TM_sf"/>
</dbReference>
<evidence type="ECO:0000259" key="8">
    <source>
        <dbReference type="Pfam" id="PF02932"/>
    </source>
</evidence>
<name>A0A8S3ZQ33_9EUPU</name>
<dbReference type="SUPFAM" id="SSF90112">
    <property type="entry name" value="Neurotransmitter-gated ion-channel transmembrane pore"/>
    <property type="match status" value="1"/>
</dbReference>
<dbReference type="InterPro" id="IPR006201">
    <property type="entry name" value="Neur_channel"/>
</dbReference>
<dbReference type="InterPro" id="IPR036734">
    <property type="entry name" value="Neur_chan_lig-bd_sf"/>
</dbReference>
<proteinExistence type="inferred from homology"/>